<protein>
    <submittedName>
        <fullName evidence="2">Type II toxin-antitoxin system HicB family antitoxin</fullName>
    </submittedName>
</protein>
<dbReference type="InterPro" id="IPR031807">
    <property type="entry name" value="HicB-like"/>
</dbReference>
<evidence type="ECO:0000259" key="1">
    <source>
        <dbReference type="Pfam" id="PF15919"/>
    </source>
</evidence>
<organism evidence="2 3">
    <name type="scientific">Faecalicatena faecalis</name>
    <dbReference type="NCBI Taxonomy" id="2726362"/>
    <lineage>
        <taxon>Bacteria</taxon>
        <taxon>Bacillati</taxon>
        <taxon>Bacillota</taxon>
        <taxon>Clostridia</taxon>
        <taxon>Lachnospirales</taxon>
        <taxon>Lachnospiraceae</taxon>
        <taxon>Faecalicatena</taxon>
    </lineage>
</organism>
<proteinExistence type="predicted"/>
<reference evidence="2 3" key="1">
    <citation type="submission" date="2021-06" db="EMBL/GenBank/DDBJ databases">
        <title>Faecalicatena sp. nov. isolated from porcine feces.</title>
        <authorList>
            <person name="Oh B.S."/>
            <person name="Lee J.H."/>
        </authorList>
    </citation>
    <scope>NUCLEOTIDE SEQUENCE [LARGE SCALE GENOMIC DNA]</scope>
    <source>
        <strain evidence="2 3">AGMB00832</strain>
    </source>
</reference>
<sequence>MKDAYPVFICKSDEDYLVYIPDMDIYTEGTSMVDAIEMARDAIGLKGVAFENDHLPIPQPSNFNTALAKAKLEADEDFNYLSGILTLVDVDFTEYRKRMNHRAVKKNCTIPYWLCVEAEKEGINFECVKKSL</sequence>
<accession>A0ABS6D8C7</accession>
<name>A0ABS6D8C7_9FIRM</name>
<evidence type="ECO:0000313" key="3">
    <source>
        <dbReference type="Proteomes" id="UP000723714"/>
    </source>
</evidence>
<dbReference type="Proteomes" id="UP000723714">
    <property type="component" value="Unassembled WGS sequence"/>
</dbReference>
<dbReference type="EMBL" id="JABACJ020000024">
    <property type="protein sequence ID" value="MBU3877867.1"/>
    <property type="molecule type" value="Genomic_DNA"/>
</dbReference>
<comment type="caution">
    <text evidence="2">The sequence shown here is derived from an EMBL/GenBank/DDBJ whole genome shotgun (WGS) entry which is preliminary data.</text>
</comment>
<evidence type="ECO:0000313" key="2">
    <source>
        <dbReference type="EMBL" id="MBU3877867.1"/>
    </source>
</evidence>
<dbReference type="RefSeq" id="WP_216244442.1">
    <property type="nucleotide sequence ID" value="NZ_JABACJ020000024.1"/>
</dbReference>
<keyword evidence="3" id="KW-1185">Reference proteome</keyword>
<feature type="domain" description="HicB-like antitoxin of toxin-antitoxin system" evidence="1">
    <location>
        <begin position="5"/>
        <end position="114"/>
    </location>
</feature>
<dbReference type="Pfam" id="PF15919">
    <property type="entry name" value="HicB_lk_antitox"/>
    <property type="match status" value="1"/>
</dbReference>
<gene>
    <name evidence="2" type="ORF">HGO97_018865</name>
</gene>